<dbReference type="RefSeq" id="WP_056979819.1">
    <property type="nucleotide sequence ID" value="NZ_AZDZ01000019.1"/>
</dbReference>
<evidence type="ECO:0000313" key="3">
    <source>
        <dbReference type="EMBL" id="KRK79156.1"/>
    </source>
</evidence>
<gene>
    <name evidence="3" type="ORF">FD03_GL001520</name>
</gene>
<feature type="domain" description="S-layer protein C-terminal" evidence="2">
    <location>
        <begin position="43"/>
        <end position="85"/>
    </location>
</feature>
<dbReference type="InterPro" id="IPR024968">
    <property type="entry name" value="SlpA_C_lactobacillus"/>
</dbReference>
<dbReference type="OrthoDB" id="2281946at2"/>
<protein>
    <recommendedName>
        <fullName evidence="2">S-layer protein C-terminal domain-containing protein</fullName>
    </recommendedName>
</protein>
<comment type="caution">
    <text evidence="3">The sequence shown here is derived from an EMBL/GenBank/DDBJ whole genome shotgun (WGS) entry which is preliminary data.</text>
</comment>
<name>A0A0R1KEG4_9LACO</name>
<dbReference type="EMBL" id="AZDZ01000019">
    <property type="protein sequence ID" value="KRK79156.1"/>
    <property type="molecule type" value="Genomic_DNA"/>
</dbReference>
<reference evidence="3 4" key="1">
    <citation type="journal article" date="2015" name="Genome Announc.">
        <title>Expanding the biotechnology potential of lactobacilli through comparative genomics of 213 strains and associated genera.</title>
        <authorList>
            <person name="Sun Z."/>
            <person name="Harris H.M."/>
            <person name="McCann A."/>
            <person name="Guo C."/>
            <person name="Argimon S."/>
            <person name="Zhang W."/>
            <person name="Yang X."/>
            <person name="Jeffery I.B."/>
            <person name="Cooney J.C."/>
            <person name="Kagawa T.F."/>
            <person name="Liu W."/>
            <person name="Song Y."/>
            <person name="Salvetti E."/>
            <person name="Wrobel A."/>
            <person name="Rasinkangas P."/>
            <person name="Parkhill J."/>
            <person name="Rea M.C."/>
            <person name="O'Sullivan O."/>
            <person name="Ritari J."/>
            <person name="Douillard F.P."/>
            <person name="Paul Ross R."/>
            <person name="Yang R."/>
            <person name="Briner A.E."/>
            <person name="Felis G.E."/>
            <person name="de Vos W.M."/>
            <person name="Barrangou R."/>
            <person name="Klaenhammer T.R."/>
            <person name="Caufield P.W."/>
            <person name="Cui Y."/>
            <person name="Zhang H."/>
            <person name="O'Toole P.W."/>
        </authorList>
    </citation>
    <scope>NUCLEOTIDE SEQUENCE [LARGE SCALE GENOMIC DNA]</scope>
    <source>
        <strain evidence="3 4">DSM 19682</strain>
    </source>
</reference>
<sequence>MKKNAIALLAMALLSTGAAVAPATTAQAQSVSSSYKVQVSSDSANLYNASGDETDSTLPDNSTWSVSNVRTIDGKDYYQVSANDYLSSEDSFLYKKRPETIKVAEDHDVSVYNHNFEENSKTKLAAGTKWYSDTAIYTHAGIPFVRVAPDMYVSMVDVVEQSFTSTIG</sequence>
<evidence type="ECO:0000256" key="1">
    <source>
        <dbReference type="SAM" id="SignalP"/>
    </source>
</evidence>
<feature type="chain" id="PRO_5039597090" description="S-layer protein C-terminal domain-containing protein" evidence="1">
    <location>
        <begin position="22"/>
        <end position="168"/>
    </location>
</feature>
<evidence type="ECO:0000313" key="4">
    <source>
        <dbReference type="Proteomes" id="UP000051248"/>
    </source>
</evidence>
<organism evidence="3 4">
    <name type="scientific">Companilactobacillus nodensis DSM 19682 = JCM 14932 = NBRC 107160</name>
    <dbReference type="NCBI Taxonomy" id="1423775"/>
    <lineage>
        <taxon>Bacteria</taxon>
        <taxon>Bacillati</taxon>
        <taxon>Bacillota</taxon>
        <taxon>Bacilli</taxon>
        <taxon>Lactobacillales</taxon>
        <taxon>Lactobacillaceae</taxon>
        <taxon>Companilactobacillus</taxon>
    </lineage>
</organism>
<proteinExistence type="predicted"/>
<feature type="signal peptide" evidence="1">
    <location>
        <begin position="1"/>
        <end position="21"/>
    </location>
</feature>
<dbReference type="Proteomes" id="UP000051248">
    <property type="component" value="Unassembled WGS sequence"/>
</dbReference>
<accession>A0A0R1KEG4</accession>
<keyword evidence="4" id="KW-1185">Reference proteome</keyword>
<dbReference type="PATRIC" id="fig|1423775.4.peg.1550"/>
<evidence type="ECO:0000259" key="2">
    <source>
        <dbReference type="Pfam" id="PF03217"/>
    </source>
</evidence>
<keyword evidence="1" id="KW-0732">Signal</keyword>
<dbReference type="AlphaFoldDB" id="A0A0R1KEG4"/>
<dbReference type="Pfam" id="PF03217">
    <property type="entry name" value="SlpA"/>
    <property type="match status" value="1"/>
</dbReference>